<organism evidence="1 2">
    <name type="scientific">Apiospora marii</name>
    <dbReference type="NCBI Taxonomy" id="335849"/>
    <lineage>
        <taxon>Eukaryota</taxon>
        <taxon>Fungi</taxon>
        <taxon>Dikarya</taxon>
        <taxon>Ascomycota</taxon>
        <taxon>Pezizomycotina</taxon>
        <taxon>Sordariomycetes</taxon>
        <taxon>Xylariomycetidae</taxon>
        <taxon>Amphisphaeriales</taxon>
        <taxon>Apiosporaceae</taxon>
        <taxon>Apiospora</taxon>
    </lineage>
</organism>
<name>A0ABR1RSJ3_9PEZI</name>
<reference evidence="1 2" key="1">
    <citation type="submission" date="2023-01" db="EMBL/GenBank/DDBJ databases">
        <title>Analysis of 21 Apiospora genomes using comparative genomics revels a genus with tremendous synthesis potential of carbohydrate active enzymes and secondary metabolites.</title>
        <authorList>
            <person name="Sorensen T."/>
        </authorList>
    </citation>
    <scope>NUCLEOTIDE SEQUENCE [LARGE SCALE GENOMIC DNA]</scope>
    <source>
        <strain evidence="1 2">CBS 20057</strain>
    </source>
</reference>
<dbReference type="Proteomes" id="UP001396898">
    <property type="component" value="Unassembled WGS sequence"/>
</dbReference>
<gene>
    <name evidence="1" type="ORF">PG991_007126</name>
</gene>
<evidence type="ECO:0000313" key="2">
    <source>
        <dbReference type="Proteomes" id="UP001396898"/>
    </source>
</evidence>
<sequence length="164" mass="17771">MSMAFATGMQLIETERQKDHQPIQAAITLQPICLRAGCANPGNGQPVLCVDERPPTGKEGRMLAQALAAPFAVCKTTCSSGRFSISHTDTLPSIRPWGLRQPSLEAFGYIFGASQPMAFPLSRPFLLCGYMKSASRPARALSRLSLPNYLPLWASAAAIQLVFF</sequence>
<proteinExistence type="predicted"/>
<accession>A0ABR1RSJ3</accession>
<evidence type="ECO:0000313" key="1">
    <source>
        <dbReference type="EMBL" id="KAK8017936.1"/>
    </source>
</evidence>
<keyword evidence="2" id="KW-1185">Reference proteome</keyword>
<protein>
    <submittedName>
        <fullName evidence="1">Uncharacterized protein</fullName>
    </submittedName>
</protein>
<dbReference type="EMBL" id="JAQQWI010000010">
    <property type="protein sequence ID" value="KAK8017936.1"/>
    <property type="molecule type" value="Genomic_DNA"/>
</dbReference>
<comment type="caution">
    <text evidence="1">The sequence shown here is derived from an EMBL/GenBank/DDBJ whole genome shotgun (WGS) entry which is preliminary data.</text>
</comment>